<evidence type="ECO:0000256" key="1">
    <source>
        <dbReference type="SAM" id="Coils"/>
    </source>
</evidence>
<dbReference type="EMBL" id="CM018039">
    <property type="protein sequence ID" value="KAA8537101.1"/>
    <property type="molecule type" value="Genomic_DNA"/>
</dbReference>
<evidence type="ECO:0000313" key="3">
    <source>
        <dbReference type="Proteomes" id="UP000325577"/>
    </source>
</evidence>
<keyword evidence="1" id="KW-0175">Coiled coil</keyword>
<dbReference type="AlphaFoldDB" id="A0A5J5B7G2"/>
<keyword evidence="3" id="KW-1185">Reference proteome</keyword>
<organism evidence="2 3">
    <name type="scientific">Nyssa sinensis</name>
    <dbReference type="NCBI Taxonomy" id="561372"/>
    <lineage>
        <taxon>Eukaryota</taxon>
        <taxon>Viridiplantae</taxon>
        <taxon>Streptophyta</taxon>
        <taxon>Embryophyta</taxon>
        <taxon>Tracheophyta</taxon>
        <taxon>Spermatophyta</taxon>
        <taxon>Magnoliopsida</taxon>
        <taxon>eudicotyledons</taxon>
        <taxon>Gunneridae</taxon>
        <taxon>Pentapetalae</taxon>
        <taxon>asterids</taxon>
        <taxon>Cornales</taxon>
        <taxon>Nyssaceae</taxon>
        <taxon>Nyssa</taxon>
    </lineage>
</organism>
<name>A0A5J5B7G2_9ASTE</name>
<accession>A0A5J5B7G2</accession>
<dbReference type="Proteomes" id="UP000325577">
    <property type="component" value="Linkage Group LG16"/>
</dbReference>
<gene>
    <name evidence="2" type="ORF">F0562_029579</name>
</gene>
<sequence length="126" mass="14289">MPTLRENNLLLPSIDDALKLVRKLSMNRVPGKLARVGMTQAIYIRFVSLIRASHIMATLGWITYESHGLEAQLQLQLQLLSATEVEKMINDLKNKMEETEVNLGTTRSLVDSYKEKLVEFNSTLSL</sequence>
<feature type="coiled-coil region" evidence="1">
    <location>
        <begin position="82"/>
        <end position="109"/>
    </location>
</feature>
<reference evidence="2 3" key="1">
    <citation type="submission" date="2019-09" db="EMBL/GenBank/DDBJ databases">
        <title>A chromosome-level genome assembly of the Chinese tupelo Nyssa sinensis.</title>
        <authorList>
            <person name="Yang X."/>
            <person name="Kang M."/>
            <person name="Yang Y."/>
            <person name="Xiong H."/>
            <person name="Wang M."/>
            <person name="Zhang Z."/>
            <person name="Wang Z."/>
            <person name="Wu H."/>
            <person name="Ma T."/>
            <person name="Liu J."/>
            <person name="Xi Z."/>
        </authorList>
    </citation>
    <scope>NUCLEOTIDE SEQUENCE [LARGE SCALE GENOMIC DNA]</scope>
    <source>
        <strain evidence="2">J267</strain>
        <tissue evidence="2">Leaf</tissue>
    </source>
</reference>
<proteinExistence type="predicted"/>
<dbReference type="OrthoDB" id="6436679at2759"/>
<evidence type="ECO:0000313" key="2">
    <source>
        <dbReference type="EMBL" id="KAA8537101.1"/>
    </source>
</evidence>
<protein>
    <submittedName>
        <fullName evidence="2">Uncharacterized protein</fullName>
    </submittedName>
</protein>